<comment type="function">
    <text evidence="9">Releases the supercoiling and torsional tension of DNA introduced during the DNA replication and transcription by transiently cleaving and rejoining one strand of the DNA duplex. Introduces a single-strand break via transesterification at the specific target site 5'-[CT]CCTTp site in duplex DNA. The scissile phosphodiester is attacked by the catalytic tyrosine of the enzyme, resulting in the formation of a DNA-(3'-phosphotyrosyl)-enzyme intermediate and the expulsion of a 5'-OH DNA strand. The free DNA strand then undergoes passage around the unbroken strand thus removing DNA supercoils. Finally, in the religation step, the DNA 5'-OH attacks the covalent intermediate to expel the active-site tyrosine and restore the DNA phosphodiester backbone.</text>
</comment>
<dbReference type="InterPro" id="IPR011010">
    <property type="entry name" value="DNA_brk_join_enz"/>
</dbReference>
<feature type="compositionally biased region" description="Acidic residues" evidence="11">
    <location>
        <begin position="446"/>
        <end position="464"/>
    </location>
</feature>
<feature type="compositionally biased region" description="Acidic residues" evidence="11">
    <location>
        <begin position="520"/>
        <end position="532"/>
    </location>
</feature>
<dbReference type="Gene3D" id="1.10.10.41">
    <property type="entry name" value="Yeast DNA topoisomerase - domain 1"/>
    <property type="match status" value="1"/>
</dbReference>
<feature type="active site" description="O-(3'-phospho-DNA)-tyrosine intermediate" evidence="8">
    <location>
        <position position="1094"/>
    </location>
</feature>
<dbReference type="GO" id="GO:0006260">
    <property type="term" value="P:DNA replication"/>
    <property type="evidence" value="ECO:0007669"/>
    <property type="project" value="TreeGrafter"/>
</dbReference>
<keyword evidence="6 8" id="KW-0413">Isomerase</keyword>
<dbReference type="Gene3D" id="2.170.11.10">
    <property type="entry name" value="DNA Topoisomerase I, domain 2"/>
    <property type="match status" value="1"/>
</dbReference>
<evidence type="ECO:0000256" key="9">
    <source>
        <dbReference type="RuleBase" id="RU365101"/>
    </source>
</evidence>
<dbReference type="InterPro" id="IPR014711">
    <property type="entry name" value="TopoI_cat_a-hlx-sub_euk"/>
</dbReference>
<keyword evidence="4 8" id="KW-0799">Topoisomerase</keyword>
<dbReference type="InterPro" id="IPR013034">
    <property type="entry name" value="DNA_topo_DNA_db_N_dom1"/>
</dbReference>
<proteinExistence type="inferred from homology"/>
<evidence type="ECO:0000256" key="4">
    <source>
        <dbReference type="ARBA" id="ARBA00023029"/>
    </source>
</evidence>
<feature type="compositionally biased region" description="Basic and acidic residues" evidence="11">
    <location>
        <begin position="380"/>
        <end position="390"/>
    </location>
</feature>
<evidence type="ECO:0000256" key="6">
    <source>
        <dbReference type="ARBA" id="ARBA00023235"/>
    </source>
</evidence>
<feature type="signal peptide" evidence="12">
    <location>
        <begin position="1"/>
        <end position="26"/>
    </location>
</feature>
<keyword evidence="5 8" id="KW-0238">DNA-binding</keyword>
<evidence type="ECO:0000256" key="1">
    <source>
        <dbReference type="ARBA" id="ARBA00000213"/>
    </source>
</evidence>
<evidence type="ECO:0000313" key="15">
    <source>
        <dbReference type="Proteomes" id="UP000594260"/>
    </source>
</evidence>
<dbReference type="AlphaFoldDB" id="A0A7M7MF38"/>
<evidence type="ECO:0000256" key="2">
    <source>
        <dbReference type="ARBA" id="ARBA00004123"/>
    </source>
</evidence>
<dbReference type="SUPFAM" id="SSF46596">
    <property type="entry name" value="Eukaryotic DNA topoisomerase I, dispensable insert domain"/>
    <property type="match status" value="1"/>
</dbReference>
<dbReference type="InterPro" id="IPR001631">
    <property type="entry name" value="TopoI"/>
</dbReference>
<dbReference type="InterPro" id="IPR036202">
    <property type="entry name" value="TopoI_DNA-bd_euk_N_sf"/>
</dbReference>
<dbReference type="InterPro" id="IPR048045">
    <property type="entry name" value="Topoisomer_I_DNA-bd"/>
</dbReference>
<evidence type="ECO:0000313" key="14">
    <source>
        <dbReference type="EnsemblMetazoa" id="XP_022671951"/>
    </source>
</evidence>
<dbReference type="Gene3D" id="3.90.15.10">
    <property type="entry name" value="Topoisomerase I, Chain A, domain 3"/>
    <property type="match status" value="1"/>
</dbReference>
<dbReference type="GO" id="GO:0005694">
    <property type="term" value="C:chromosome"/>
    <property type="evidence" value="ECO:0007669"/>
    <property type="project" value="InterPro"/>
</dbReference>
<dbReference type="CDD" id="cd00659">
    <property type="entry name" value="Topo_IB_C"/>
    <property type="match status" value="1"/>
</dbReference>
<feature type="region of interest" description="Disordered" evidence="11">
    <location>
        <begin position="88"/>
        <end position="577"/>
    </location>
</feature>
<dbReference type="GO" id="GO:0005730">
    <property type="term" value="C:nucleolus"/>
    <property type="evidence" value="ECO:0007669"/>
    <property type="project" value="TreeGrafter"/>
</dbReference>
<feature type="compositionally biased region" description="Basic and acidic residues" evidence="11">
    <location>
        <begin position="299"/>
        <end position="342"/>
    </location>
</feature>
<dbReference type="InterPro" id="IPR008336">
    <property type="entry name" value="TopoI_DNA-bd_euk"/>
</dbReference>
<evidence type="ECO:0000259" key="13">
    <source>
        <dbReference type="SMART" id="SM00435"/>
    </source>
</evidence>
<dbReference type="GO" id="GO:0003677">
    <property type="term" value="F:DNA binding"/>
    <property type="evidence" value="ECO:0007669"/>
    <property type="project" value="UniProtKB-UniRule"/>
</dbReference>
<dbReference type="InterPro" id="IPR018521">
    <property type="entry name" value="TopoIB_AS"/>
</dbReference>
<protein>
    <recommendedName>
        <fullName evidence="9">DNA topoisomerase I</fullName>
        <ecNumber evidence="9">5.6.2.1</ecNumber>
    </recommendedName>
    <alternativeName>
        <fullName evidence="9">DNA topoisomerase 1</fullName>
    </alternativeName>
</protein>
<feature type="coiled-coil region" evidence="10">
    <location>
        <begin position="1022"/>
        <end position="1082"/>
    </location>
</feature>
<feature type="compositionally biased region" description="Basic residues" evidence="11">
    <location>
        <begin position="497"/>
        <end position="516"/>
    </location>
</feature>
<keyword evidence="15" id="KW-1185">Reference proteome</keyword>
<evidence type="ECO:0000256" key="3">
    <source>
        <dbReference type="ARBA" id="ARBA00006645"/>
    </source>
</evidence>
<evidence type="ECO:0000256" key="7">
    <source>
        <dbReference type="ARBA" id="ARBA00023242"/>
    </source>
</evidence>
<dbReference type="SUPFAM" id="SSF56741">
    <property type="entry name" value="Eukaryotic DNA topoisomerase I, N-terminal DNA-binding fragment"/>
    <property type="match status" value="1"/>
</dbReference>
<evidence type="ECO:0000256" key="12">
    <source>
        <dbReference type="SAM" id="SignalP"/>
    </source>
</evidence>
<dbReference type="Pfam" id="PF02919">
    <property type="entry name" value="Topoisom_I_N"/>
    <property type="match status" value="1"/>
</dbReference>
<dbReference type="InterPro" id="IPR051062">
    <property type="entry name" value="Topoisomerase_IB"/>
</dbReference>
<feature type="compositionally biased region" description="Basic and acidic residues" evidence="11">
    <location>
        <begin position="160"/>
        <end position="284"/>
    </location>
</feature>
<comment type="subcellular location">
    <subcellularLocation>
        <location evidence="2">Nucleus</location>
    </subcellularLocation>
</comment>
<dbReference type="CDD" id="cd03488">
    <property type="entry name" value="Topoisomer_IB_N_htopoI_like"/>
    <property type="match status" value="1"/>
</dbReference>
<dbReference type="InterPro" id="IPR014727">
    <property type="entry name" value="TopoI_cat_a/b-sub_euk"/>
</dbReference>
<organism evidence="14 15">
    <name type="scientific">Varroa destructor</name>
    <name type="common">Honeybee mite</name>
    <dbReference type="NCBI Taxonomy" id="109461"/>
    <lineage>
        <taxon>Eukaryota</taxon>
        <taxon>Metazoa</taxon>
        <taxon>Ecdysozoa</taxon>
        <taxon>Arthropoda</taxon>
        <taxon>Chelicerata</taxon>
        <taxon>Arachnida</taxon>
        <taxon>Acari</taxon>
        <taxon>Parasitiformes</taxon>
        <taxon>Mesostigmata</taxon>
        <taxon>Gamasina</taxon>
        <taxon>Dermanyssoidea</taxon>
        <taxon>Varroidae</taxon>
        <taxon>Varroa</taxon>
    </lineage>
</organism>
<dbReference type="FunFam" id="2.170.11.10:FF:000001">
    <property type="entry name" value="DNA topoisomerase I"/>
    <property type="match status" value="1"/>
</dbReference>
<feature type="compositionally biased region" description="Basic and acidic residues" evidence="11">
    <location>
        <begin position="436"/>
        <end position="445"/>
    </location>
</feature>
<dbReference type="GO" id="GO:0003917">
    <property type="term" value="F:DNA topoisomerase type I (single strand cut, ATP-independent) activity"/>
    <property type="evidence" value="ECO:0007669"/>
    <property type="project" value="UniProtKB-UniRule"/>
</dbReference>
<dbReference type="PROSITE" id="PS52038">
    <property type="entry name" value="TOPO_IB_2"/>
    <property type="match status" value="1"/>
</dbReference>
<dbReference type="InterPro" id="IPR013030">
    <property type="entry name" value="DNA_topo_DNA_db_N_dom2"/>
</dbReference>
<feature type="compositionally biased region" description="Acidic residues" evidence="11">
    <location>
        <begin position="412"/>
        <end position="435"/>
    </location>
</feature>
<dbReference type="PROSITE" id="PS00176">
    <property type="entry name" value="TOPO_IB_1"/>
    <property type="match status" value="1"/>
</dbReference>
<name>A0A7M7MF38_VARDE</name>
<dbReference type="SMART" id="SM00435">
    <property type="entry name" value="TOPEUc"/>
    <property type="match status" value="1"/>
</dbReference>
<keyword evidence="7" id="KW-0539">Nucleus</keyword>
<dbReference type="Pfam" id="PF01028">
    <property type="entry name" value="Topoisom_I"/>
    <property type="match status" value="1"/>
</dbReference>
<feature type="compositionally biased region" description="Basic and acidic residues" evidence="11">
    <location>
        <begin position="109"/>
        <end position="152"/>
    </location>
</feature>
<dbReference type="InterPro" id="IPR013500">
    <property type="entry name" value="TopoI_cat_euk"/>
</dbReference>
<evidence type="ECO:0000256" key="5">
    <source>
        <dbReference type="ARBA" id="ARBA00023125"/>
    </source>
</evidence>
<accession>A0A7M7MF38</accession>
<dbReference type="GeneID" id="111254879"/>
<dbReference type="Gene3D" id="1.10.132.10">
    <property type="match status" value="1"/>
</dbReference>
<dbReference type="FunFam" id="1.10.132.10:FF:000001">
    <property type="entry name" value="DNA topoisomerase I"/>
    <property type="match status" value="1"/>
</dbReference>
<dbReference type="GO" id="GO:0007059">
    <property type="term" value="P:chromosome segregation"/>
    <property type="evidence" value="ECO:0007669"/>
    <property type="project" value="TreeGrafter"/>
</dbReference>
<dbReference type="Proteomes" id="UP000594260">
    <property type="component" value="Unplaced"/>
</dbReference>
<dbReference type="InterPro" id="IPR025834">
    <property type="entry name" value="TopoI_C_dom"/>
</dbReference>
<keyword evidence="10" id="KW-0175">Coiled coil</keyword>
<dbReference type="EnsemblMetazoa" id="XM_022816216">
    <property type="protein sequence ID" value="XP_022671951"/>
    <property type="gene ID" value="LOC111254879"/>
</dbReference>
<dbReference type="Pfam" id="PF14370">
    <property type="entry name" value="Topo_C_assoc"/>
    <property type="match status" value="1"/>
</dbReference>
<feature type="domain" description="DNA topoisomerase I eukaryotic-type" evidence="13">
    <location>
        <begin position="738"/>
        <end position="1108"/>
    </location>
</feature>
<evidence type="ECO:0000256" key="11">
    <source>
        <dbReference type="SAM" id="MobiDB-lite"/>
    </source>
</evidence>
<keyword evidence="12" id="KW-0732">Signal</keyword>
<sequence length="1136" mass="130881">MLCGWRRFALCSYWWLGAAAAAAASATRSSSTDCSIATYSCVVPSLSPLGQLIWLEPHAVQFSPSFVLEIVALNDPVKDRDGCTAKMASTEAVTDKKENGHINGSIENGDAHKNDEKRHSSSGHRDSSAKDKDHQRSKDKHSSSSKDKDKHRSSSSHHSSSKDKDRHRSDKDKDRHRLDKEKDRHRSDRDKERADKDKDRHRDKHRSSDKDKHRSDKDKDRDKDKHRSSDKDKEKDKHRSSDGKDKDKERKSHSSSSKDKDRDREKDKDRHSTSSKSKDKDRHSSSSSHHKDKHSSSHHRSEKDREKDRHHSSSHRDREKDQERRERKGREKREKEEADRMKNGGPPPNNNNGSGSDARFDDEYSMELGSTLANGLEPDMAVKTEPDSPMRCEQPMPRMTMTLVSETVKEEDKDESMEQQDEDDDDDADEADSGADEGKLTLKEEEGSEPEDAEKDAQEDDSDNEPLAAKLARVRQTKIEASQESADESDDEPLSKKLSRVKKAQAAKSRTGKKRKTASDDDDWGAGGDSDDSGAMKKRKKTAKTKASTRTPVKKGARPSTDAEAVSPKKRKADEEEEDVWKWWEEDKKPEGVKWNTLEHKGPVFAPDYEPLPDNVPFFYNGKRIKLSLEAEEIATFYARMLDHDYTQKEAFNKNFFHDWRKFMTAQEKETISDLKKCDFSKMASYFKELSELRKNRTKDEKLEEKKKNEAQIKEYGFCIIDGHKQKIGNFKIEPPGLFRGRGEHPKMGKLKTRTQPEDVIINIGKDAPIPPPPKGHRWKEVRHDNTVTWLCCWTENIAGSNKYIMLNPSSKLKGEKDFQKYETARRLKSCVKSIRDNYQADWKSKEMRIRQRAVALYFIDKLALRAGNEKDSDEQADTVGCCSLRVEHIRLHDELDGKENVVEFDFLGKDSIRYQNAVPVEKRVYKNVKLFCEGKKPGDDLFDRLNTTILNKHLNELMEGLTAKVFRTYNASKTLQEQLEQLTDPDMSIAEKMLAYNRANRAVAVLCNHQRAVPKTFEKSMENLQKKIDEKEDQIIEAKREYREAKKHADKATAEKKHKRLLTLEDQLKKLQVQATDREENKQIALGTSKLNYLDPRISVAWCKKWGVPIEKVYNKTQRDKFRWAIEMVEGDYKF</sequence>
<feature type="compositionally biased region" description="Basic residues" evidence="11">
    <location>
        <begin position="288"/>
        <end position="298"/>
    </location>
</feature>
<dbReference type="PANTHER" id="PTHR10290">
    <property type="entry name" value="DNA TOPOISOMERASE I"/>
    <property type="match status" value="1"/>
</dbReference>
<evidence type="ECO:0000256" key="8">
    <source>
        <dbReference type="PROSITE-ProRule" id="PRU01382"/>
    </source>
</evidence>
<dbReference type="GO" id="GO:0006265">
    <property type="term" value="P:DNA topological change"/>
    <property type="evidence" value="ECO:0007669"/>
    <property type="project" value="UniProtKB-UniRule"/>
</dbReference>
<comment type="catalytic activity">
    <reaction evidence="1 8 9">
        <text>ATP-independent breakage of single-stranded DNA, followed by passage and rejoining.</text>
        <dbReference type="EC" id="5.6.2.1"/>
    </reaction>
</comment>
<dbReference type="EC" id="5.6.2.1" evidence="9"/>
<reference evidence="14" key="1">
    <citation type="submission" date="2021-01" db="UniProtKB">
        <authorList>
            <consortium name="EnsemblMetazoa"/>
        </authorList>
    </citation>
    <scope>IDENTIFICATION</scope>
</reference>
<dbReference type="PRINTS" id="PR00416">
    <property type="entry name" value="EUTPISMRASEI"/>
</dbReference>
<comment type="similarity">
    <text evidence="3 8 9">Belongs to the type IB topoisomerase family.</text>
</comment>
<dbReference type="FunFam" id="3.90.15.10:FF:000001">
    <property type="entry name" value="DNA topoisomerase I"/>
    <property type="match status" value="1"/>
</dbReference>
<dbReference type="FunFam" id="1.10.10.41:FF:000001">
    <property type="entry name" value="DNA topoisomerase I"/>
    <property type="match status" value="1"/>
</dbReference>
<dbReference type="PANTHER" id="PTHR10290:SF3">
    <property type="entry name" value="DNA TOPOISOMERASE 1"/>
    <property type="match status" value="1"/>
</dbReference>
<evidence type="ECO:0000256" key="10">
    <source>
        <dbReference type="SAM" id="Coils"/>
    </source>
</evidence>
<feature type="chain" id="PRO_5029653167" description="DNA topoisomerase I" evidence="12">
    <location>
        <begin position="27"/>
        <end position="1136"/>
    </location>
</feature>
<dbReference type="RefSeq" id="XP_022671951.1">
    <property type="nucleotide sequence ID" value="XM_022816216.1"/>
</dbReference>
<dbReference type="SUPFAM" id="SSF56349">
    <property type="entry name" value="DNA breaking-rejoining enzymes"/>
    <property type="match status" value="1"/>
</dbReference>
<dbReference type="InterPro" id="IPR013499">
    <property type="entry name" value="TopoI_euk"/>
</dbReference>